<dbReference type="EMBL" id="BARV01033911">
    <property type="protein sequence ID" value="GAI55225.1"/>
    <property type="molecule type" value="Genomic_DNA"/>
</dbReference>
<protein>
    <submittedName>
        <fullName evidence="1">Uncharacterized protein</fullName>
    </submittedName>
</protein>
<organism evidence="1">
    <name type="scientific">marine sediment metagenome</name>
    <dbReference type="NCBI Taxonomy" id="412755"/>
    <lineage>
        <taxon>unclassified sequences</taxon>
        <taxon>metagenomes</taxon>
        <taxon>ecological metagenomes</taxon>
    </lineage>
</organism>
<proteinExistence type="predicted"/>
<feature type="non-terminal residue" evidence="1">
    <location>
        <position position="70"/>
    </location>
</feature>
<gene>
    <name evidence="1" type="ORF">S06H3_53219</name>
</gene>
<reference evidence="1" key="1">
    <citation type="journal article" date="2014" name="Front. Microbiol.">
        <title>High frequency of phylogenetically diverse reductive dehalogenase-homologous genes in deep subseafloor sedimentary metagenomes.</title>
        <authorList>
            <person name="Kawai M."/>
            <person name="Futagami T."/>
            <person name="Toyoda A."/>
            <person name="Takaki Y."/>
            <person name="Nishi S."/>
            <person name="Hori S."/>
            <person name="Arai W."/>
            <person name="Tsubouchi T."/>
            <person name="Morono Y."/>
            <person name="Uchiyama I."/>
            <person name="Ito T."/>
            <person name="Fujiyama A."/>
            <person name="Inagaki F."/>
            <person name="Takami H."/>
        </authorList>
    </citation>
    <scope>NUCLEOTIDE SEQUENCE</scope>
    <source>
        <strain evidence="1">Expedition CK06-06</strain>
    </source>
</reference>
<comment type="caution">
    <text evidence="1">The sequence shown here is derived from an EMBL/GenBank/DDBJ whole genome shotgun (WGS) entry which is preliminary data.</text>
</comment>
<dbReference type="AlphaFoldDB" id="X1QWF6"/>
<sequence length="70" mass="7422">MKILAINGILGYGYPRTSLKNGLKQNPDLIGVDAGSTDPGPHYLGAGISFTSRAAVKRDIELALPEALKR</sequence>
<accession>X1QWF6</accession>
<name>X1QWF6_9ZZZZ</name>
<evidence type="ECO:0000313" key="1">
    <source>
        <dbReference type="EMBL" id="GAI55225.1"/>
    </source>
</evidence>